<dbReference type="RefSeq" id="WP_269457471.1">
    <property type="nucleotide sequence ID" value="NZ_AP017369.1"/>
</dbReference>
<reference evidence="1 2" key="1">
    <citation type="submission" date="2016-02" db="EMBL/GenBank/DDBJ databases">
        <title>Corynebacterium glutamicum N24 whole genome sequencing project.</title>
        <authorList>
            <person name="Matsutani M."/>
            <person name="Nangtapong N."/>
            <person name="Yakushi T."/>
            <person name="Matsushita K."/>
        </authorList>
    </citation>
    <scope>NUCLEOTIDE SEQUENCE [LARGE SCALE GENOMIC DNA]</scope>
    <source>
        <strain evidence="1 2">N24</strain>
    </source>
</reference>
<proteinExistence type="predicted"/>
<organism evidence="1 2">
    <name type="scientific">Corynebacterium suranareeae</name>
    <dbReference type="NCBI Taxonomy" id="2506452"/>
    <lineage>
        <taxon>Bacteria</taxon>
        <taxon>Bacillati</taxon>
        <taxon>Actinomycetota</taxon>
        <taxon>Actinomycetes</taxon>
        <taxon>Mycobacteriales</taxon>
        <taxon>Corynebacteriaceae</taxon>
        <taxon>Corynebacterium</taxon>
    </lineage>
</organism>
<accession>A0A161JCC3</accession>
<dbReference type="KEGG" id="csur:N24_2961"/>
<evidence type="ECO:0000313" key="1">
    <source>
        <dbReference type="EMBL" id="BAU97223.1"/>
    </source>
</evidence>
<dbReference type="Proteomes" id="UP000218244">
    <property type="component" value="Chromosome"/>
</dbReference>
<name>A0A161JCC3_9CORY</name>
<protein>
    <submittedName>
        <fullName evidence="1">Uncharacterized protein</fullName>
    </submittedName>
</protein>
<dbReference type="AlphaFoldDB" id="A0A161JCC3"/>
<gene>
    <name evidence="1" type="ORF">N24_2961</name>
</gene>
<keyword evidence="2" id="KW-1185">Reference proteome</keyword>
<dbReference type="EMBL" id="AP017369">
    <property type="protein sequence ID" value="BAU97223.1"/>
    <property type="molecule type" value="Genomic_DNA"/>
</dbReference>
<evidence type="ECO:0000313" key="2">
    <source>
        <dbReference type="Proteomes" id="UP000218244"/>
    </source>
</evidence>
<sequence>MKRILVGKSDQEFTDFFAWAGVGYGGAGKNVEVNVVLGFRVL</sequence>